<proteinExistence type="predicted"/>
<dbReference type="RefSeq" id="XP_005793815.1">
    <property type="nucleotide sequence ID" value="XM_005793758.1"/>
</dbReference>
<organism evidence="2 3">
    <name type="scientific">Emiliania huxleyi (strain CCMP1516)</name>
    <dbReference type="NCBI Taxonomy" id="280463"/>
    <lineage>
        <taxon>Eukaryota</taxon>
        <taxon>Haptista</taxon>
        <taxon>Haptophyta</taxon>
        <taxon>Prymnesiophyceae</taxon>
        <taxon>Isochrysidales</taxon>
        <taxon>Noelaerhabdaceae</taxon>
        <taxon>Emiliania</taxon>
    </lineage>
</organism>
<dbReference type="HOGENOM" id="CLU_1328496_0_0_1"/>
<protein>
    <submittedName>
        <fullName evidence="2">Uncharacterized protein</fullName>
    </submittedName>
</protein>
<reference evidence="3" key="1">
    <citation type="journal article" date="2013" name="Nature">
        <title>Pan genome of the phytoplankton Emiliania underpins its global distribution.</title>
        <authorList>
            <person name="Read B.A."/>
            <person name="Kegel J."/>
            <person name="Klute M.J."/>
            <person name="Kuo A."/>
            <person name="Lefebvre S.C."/>
            <person name="Maumus F."/>
            <person name="Mayer C."/>
            <person name="Miller J."/>
            <person name="Monier A."/>
            <person name="Salamov A."/>
            <person name="Young J."/>
            <person name="Aguilar M."/>
            <person name="Claverie J.M."/>
            <person name="Frickenhaus S."/>
            <person name="Gonzalez K."/>
            <person name="Herman E.K."/>
            <person name="Lin Y.C."/>
            <person name="Napier J."/>
            <person name="Ogata H."/>
            <person name="Sarno A.F."/>
            <person name="Shmutz J."/>
            <person name="Schroeder D."/>
            <person name="de Vargas C."/>
            <person name="Verret F."/>
            <person name="von Dassow P."/>
            <person name="Valentin K."/>
            <person name="Van de Peer Y."/>
            <person name="Wheeler G."/>
            <person name="Dacks J.B."/>
            <person name="Delwiche C.F."/>
            <person name="Dyhrman S.T."/>
            <person name="Glockner G."/>
            <person name="John U."/>
            <person name="Richards T."/>
            <person name="Worden A.Z."/>
            <person name="Zhang X."/>
            <person name="Grigoriev I.V."/>
            <person name="Allen A.E."/>
            <person name="Bidle K."/>
            <person name="Borodovsky M."/>
            <person name="Bowler C."/>
            <person name="Brownlee C."/>
            <person name="Cock J.M."/>
            <person name="Elias M."/>
            <person name="Gladyshev V.N."/>
            <person name="Groth M."/>
            <person name="Guda C."/>
            <person name="Hadaegh A."/>
            <person name="Iglesias-Rodriguez M.D."/>
            <person name="Jenkins J."/>
            <person name="Jones B.M."/>
            <person name="Lawson T."/>
            <person name="Leese F."/>
            <person name="Lindquist E."/>
            <person name="Lobanov A."/>
            <person name="Lomsadze A."/>
            <person name="Malik S.B."/>
            <person name="Marsh M.E."/>
            <person name="Mackinder L."/>
            <person name="Mock T."/>
            <person name="Mueller-Roeber B."/>
            <person name="Pagarete A."/>
            <person name="Parker M."/>
            <person name="Probert I."/>
            <person name="Quesneville H."/>
            <person name="Raines C."/>
            <person name="Rensing S.A."/>
            <person name="Riano-Pachon D.M."/>
            <person name="Richier S."/>
            <person name="Rokitta S."/>
            <person name="Shiraiwa Y."/>
            <person name="Soanes D.M."/>
            <person name="van der Giezen M."/>
            <person name="Wahlund T.M."/>
            <person name="Williams B."/>
            <person name="Wilson W."/>
            <person name="Wolfe G."/>
            <person name="Wurch L.L."/>
        </authorList>
    </citation>
    <scope>NUCLEOTIDE SEQUENCE</scope>
</reference>
<dbReference type="GeneID" id="17252372"/>
<dbReference type="EnsemblProtists" id="EOD41386">
    <property type="protein sequence ID" value="EOD41386"/>
    <property type="gene ID" value="EMIHUDRAFT_199729"/>
</dbReference>
<dbReference type="EnsemblProtists" id="EOD06223">
    <property type="protein sequence ID" value="EOD06223"/>
    <property type="gene ID" value="EMIHUDRAFT_249994"/>
</dbReference>
<accession>A0A0D3L051</accession>
<dbReference type="RefSeq" id="XP_005758652.1">
    <property type="nucleotide sequence ID" value="XM_005758595.1"/>
</dbReference>
<evidence type="ECO:0000256" key="1">
    <source>
        <dbReference type="SAM" id="MobiDB-lite"/>
    </source>
</evidence>
<evidence type="ECO:0000313" key="2">
    <source>
        <dbReference type="EnsemblProtists" id="EOD41386"/>
    </source>
</evidence>
<evidence type="ECO:0000313" key="3">
    <source>
        <dbReference type="Proteomes" id="UP000013827"/>
    </source>
</evidence>
<feature type="region of interest" description="Disordered" evidence="1">
    <location>
        <begin position="30"/>
        <end position="70"/>
    </location>
</feature>
<dbReference type="KEGG" id="ehx:EMIHUDRAFT_199729"/>
<dbReference type="PaxDb" id="2903-EOD06223"/>
<sequence length="207" mass="21750">MSSFHRSTHEVDRTWHSRTLGYDRGGVLLSHDAKRQDPPPLPPPSAVSLAFTGEPAPPDPKLLGGHRAQSEVALRARRQGSDMDLAMHGRRKAASQGRVSDPLALAVADVAAASAAGVVRSGIGGGEGTGGIEAEDVAMQAAYSDLMSAIDAAGGECLEPEYVFRLLAMHHLKPHSVEGAAELIDAIHARGSKLPPIEFARCMRPAA</sequence>
<dbReference type="KEGG" id="ehx:EMIHUDRAFT_249994"/>
<reference evidence="2" key="2">
    <citation type="submission" date="2024-10" db="UniProtKB">
        <authorList>
            <consortium name="EnsemblProtists"/>
        </authorList>
    </citation>
    <scope>IDENTIFICATION</scope>
</reference>
<keyword evidence="3" id="KW-1185">Reference proteome</keyword>
<dbReference type="GeneID" id="17286656"/>
<name>A0A0D3L051_EMIH1</name>
<dbReference type="Proteomes" id="UP000013827">
    <property type="component" value="Unassembled WGS sequence"/>
</dbReference>
<dbReference type="AlphaFoldDB" id="A0A0D3L051"/>